<dbReference type="RefSeq" id="WP_181752083.1">
    <property type="nucleotide sequence ID" value="NZ_JACEIQ010000010.1"/>
</dbReference>
<comment type="caution">
    <text evidence="2">The sequence shown here is derived from an EMBL/GenBank/DDBJ whole genome shotgun (WGS) entry which is preliminary data.</text>
</comment>
<keyword evidence="3" id="KW-1185">Reference proteome</keyword>
<reference evidence="2 3" key="1">
    <citation type="submission" date="2020-07" db="EMBL/GenBank/DDBJ databases">
        <authorList>
            <person name="Feng H."/>
        </authorList>
    </citation>
    <scope>NUCLEOTIDE SEQUENCE [LARGE SCALE GENOMIC DNA]</scope>
    <source>
        <strain evidence="3">s-10</strain>
    </source>
</reference>
<name>A0A7W1WRQ3_9BACL</name>
<proteinExistence type="predicted"/>
<accession>A0A7W1WRQ3</accession>
<evidence type="ECO:0000256" key="1">
    <source>
        <dbReference type="SAM" id="Phobius"/>
    </source>
</evidence>
<keyword evidence="1" id="KW-0812">Transmembrane</keyword>
<feature type="transmembrane region" description="Helical" evidence="1">
    <location>
        <begin position="641"/>
        <end position="664"/>
    </location>
</feature>
<evidence type="ECO:0000313" key="3">
    <source>
        <dbReference type="Proteomes" id="UP000535491"/>
    </source>
</evidence>
<gene>
    <name evidence="2" type="ORF">H1191_11035</name>
</gene>
<dbReference type="EMBL" id="JACEIQ010000010">
    <property type="protein sequence ID" value="MBA4494841.1"/>
    <property type="molecule type" value="Genomic_DNA"/>
</dbReference>
<evidence type="ECO:0000313" key="2">
    <source>
        <dbReference type="EMBL" id="MBA4494841.1"/>
    </source>
</evidence>
<dbReference type="Proteomes" id="UP000535491">
    <property type="component" value="Unassembled WGS sequence"/>
</dbReference>
<sequence length="685" mass="78612">MKLKESLELLWDELEQFQIHYDPNKTRAGTNEILIGIGDENNGGVCLNNRRTEYESVTELLYYSDRQTLELPVSFHETQFYIEDLSPDSCLAFIFLYCLNQGMAADEFPEDWVDYVNKWEMGDVKTTGEPFQSWGCLHSALAQAHFTFYEETDAEGKPISKIDQANYVNGFWACVTLAVEMLLADVIPHEVPVLDHVEEYNRAMAFLRFEYQQYLQALKQATIIQLELPVKNSNRTLLVDAFIATENTYMGLLKSFLSNDSERTWLRSGFSLIALHRPGLKGSGNDIVISVDPNMNIHLKDLWEKLEHMENERWEGLRPCDQPRLPGRSPANQPWYDDMGRYTLVSAPKKINKELYGSKLEWSDVVSALWELYNPAKSLTVRPYLEDGTIGQSCYIYECQPIVTDRESQKQFTAVKWDSLGREQALVASPSMKRYLAVCASGLYSGKIPPIYPLPAERSFDFLELPCGFAVIHSNGILILDDQNNEQLDLPAYKGEFERLLQRVQTVSKIHAEISRKVDDIQKKLQTRQTLSGKYLISLHHWIAQQKMDLRNTILRTMPASVDHNLQVFRETVEKRWGLNNQLDELYESVAEIEHIITGYAEARTNRLISAITIYGFPFALFAGLFEFIFEGIPSPKWFGIHWVGFVSFLLFSAVSIVGISKILKRSHGDELIKTSQTERLNERS</sequence>
<feature type="transmembrane region" description="Helical" evidence="1">
    <location>
        <begin position="608"/>
        <end position="629"/>
    </location>
</feature>
<organism evidence="2 3">
    <name type="scientific">Paenactinomyces guangxiensis</name>
    <dbReference type="NCBI Taxonomy" id="1490290"/>
    <lineage>
        <taxon>Bacteria</taxon>
        <taxon>Bacillati</taxon>
        <taxon>Bacillota</taxon>
        <taxon>Bacilli</taxon>
        <taxon>Bacillales</taxon>
        <taxon>Thermoactinomycetaceae</taxon>
        <taxon>Paenactinomyces</taxon>
    </lineage>
</organism>
<keyword evidence="1" id="KW-1133">Transmembrane helix</keyword>
<dbReference type="AlphaFoldDB" id="A0A7W1WRQ3"/>
<protein>
    <submittedName>
        <fullName evidence="2">Uncharacterized protein</fullName>
    </submittedName>
</protein>
<keyword evidence="1" id="KW-0472">Membrane</keyword>